<gene>
    <name evidence="2" type="ORF">ACFSQJ_19425</name>
</gene>
<dbReference type="Gene3D" id="3.30.160.670">
    <property type="match status" value="1"/>
</dbReference>
<dbReference type="Pfam" id="PF13590">
    <property type="entry name" value="DUF4136"/>
    <property type="match status" value="1"/>
</dbReference>
<evidence type="ECO:0000313" key="3">
    <source>
        <dbReference type="Proteomes" id="UP001597526"/>
    </source>
</evidence>
<dbReference type="Proteomes" id="UP001597526">
    <property type="component" value="Unassembled WGS sequence"/>
</dbReference>
<evidence type="ECO:0000313" key="2">
    <source>
        <dbReference type="EMBL" id="MFD2589104.1"/>
    </source>
</evidence>
<feature type="domain" description="DUF4136" evidence="1">
    <location>
        <begin position="21"/>
        <end position="171"/>
    </location>
</feature>
<dbReference type="RefSeq" id="WP_377768580.1">
    <property type="nucleotide sequence ID" value="NZ_JBHULB010000083.1"/>
</dbReference>
<organism evidence="2 3">
    <name type="scientific">Croceitalea marina</name>
    <dbReference type="NCBI Taxonomy" id="1775166"/>
    <lineage>
        <taxon>Bacteria</taxon>
        <taxon>Pseudomonadati</taxon>
        <taxon>Bacteroidota</taxon>
        <taxon>Flavobacteriia</taxon>
        <taxon>Flavobacteriales</taxon>
        <taxon>Flavobacteriaceae</taxon>
        <taxon>Croceitalea</taxon>
    </lineage>
</organism>
<protein>
    <submittedName>
        <fullName evidence="2">DUF4136 domain-containing protein</fullName>
    </submittedName>
</protein>
<name>A0ABW5N4S0_9FLAO</name>
<reference evidence="3" key="1">
    <citation type="journal article" date="2019" name="Int. J. Syst. Evol. Microbiol.">
        <title>The Global Catalogue of Microorganisms (GCM) 10K type strain sequencing project: providing services to taxonomists for standard genome sequencing and annotation.</title>
        <authorList>
            <consortium name="The Broad Institute Genomics Platform"/>
            <consortium name="The Broad Institute Genome Sequencing Center for Infectious Disease"/>
            <person name="Wu L."/>
            <person name="Ma J."/>
        </authorList>
    </citation>
    <scope>NUCLEOTIDE SEQUENCE [LARGE SCALE GENOMIC DNA]</scope>
    <source>
        <strain evidence="3">KCTC 52368</strain>
    </source>
</reference>
<proteinExistence type="predicted"/>
<dbReference type="InterPro" id="IPR025411">
    <property type="entry name" value="DUF4136"/>
</dbReference>
<accession>A0ABW5N4S0</accession>
<dbReference type="PROSITE" id="PS51257">
    <property type="entry name" value="PROKAR_LIPOPROTEIN"/>
    <property type="match status" value="1"/>
</dbReference>
<keyword evidence="3" id="KW-1185">Reference proteome</keyword>
<comment type="caution">
    <text evidence="2">The sequence shown here is derived from an EMBL/GenBank/DDBJ whole genome shotgun (WGS) entry which is preliminary data.</text>
</comment>
<evidence type="ECO:0000259" key="1">
    <source>
        <dbReference type="Pfam" id="PF13590"/>
    </source>
</evidence>
<sequence>MKNLLYIVILCVLVSCNAVRVNYDYDKGTDFSNYTTYNYFEDMQSGLSQLDEKRLLNILDSTLQSKGYLLSEEPEFLINIKSAVFQSNSGNNVGVGVGGGGRNVGGGLSIGIPVGNSGVQRQILFDFVDASKNALFWQADTESSFKENTTPLYREEQLKNIVKKAFSKYPPDLK</sequence>
<dbReference type="EMBL" id="JBHULB010000083">
    <property type="protein sequence ID" value="MFD2589104.1"/>
    <property type="molecule type" value="Genomic_DNA"/>
</dbReference>